<evidence type="ECO:0000313" key="3">
    <source>
        <dbReference type="Proteomes" id="UP000291758"/>
    </source>
</evidence>
<dbReference type="PANTHER" id="PTHR43649:SF32">
    <property type="entry name" value="SUGAR BINDING SECRETED PROTEIN"/>
    <property type="match status" value="1"/>
</dbReference>
<dbReference type="Proteomes" id="UP000291758">
    <property type="component" value="Chromosome"/>
</dbReference>
<gene>
    <name evidence="2" type="ORF">ET495_09350</name>
</gene>
<dbReference type="AlphaFoldDB" id="A0A4P6EL20"/>
<sequence length="477" mass="50281">MHTHRHAPRDARAPRSRRATGRAADRPPSDKEVTVKNATRRGFGVVAGVAVLALTATACSGDGSDDGSGDAADAGGQVTIKVSTFNNFGFGAPSGTRPGADLWKKYEAEHPNVKIEETVAASSDDARAAFNTAISTGTGAYDIQAVDVDWMPSIMAQPDAFVDLGSVAGTNDWLDWKKEQGTTPDGKVVGLGTDIGPEGICYRSDLFAAAGLPTDRADVAALLGGDSATWDTYFEVGQQYTDTTGKAWFDSSAAIFQGMVNQIQYSHVDADGNIIAGTNPDVKAAFDKVTAAALKGQSAGLQQWSDDFNAAFKSDKFATTLCPAWFVNNIRGNAGDDFKGWDIADVFPGGGGNWGGSFLVVPEQSKVKDEAAKLAAWITAPEQQAAVFAAASNFPSSPTAQADPTVAGKTDPFLNDAPVGTIFANRAKAVTVVPFKGAQYFDIQTKMADALNRVDVTKEQTPEQSFDQWLQDVKALS</sequence>
<dbReference type="SUPFAM" id="SSF53850">
    <property type="entry name" value="Periplasmic binding protein-like II"/>
    <property type="match status" value="1"/>
</dbReference>
<name>A0A4P6EL20_9MICO</name>
<dbReference type="EMBL" id="CP035495">
    <property type="protein sequence ID" value="QAY63420.1"/>
    <property type="molecule type" value="Genomic_DNA"/>
</dbReference>
<keyword evidence="3" id="KW-1185">Reference proteome</keyword>
<organism evidence="2 3">
    <name type="scientific">Xylanimonas allomyrinae</name>
    <dbReference type="NCBI Taxonomy" id="2509459"/>
    <lineage>
        <taxon>Bacteria</taxon>
        <taxon>Bacillati</taxon>
        <taxon>Actinomycetota</taxon>
        <taxon>Actinomycetes</taxon>
        <taxon>Micrococcales</taxon>
        <taxon>Promicromonosporaceae</taxon>
        <taxon>Xylanimonas</taxon>
    </lineage>
</organism>
<reference evidence="2 3" key="1">
    <citation type="submission" date="2019-01" db="EMBL/GenBank/DDBJ databases">
        <title>Genome sequencing of strain 2JSPR-7.</title>
        <authorList>
            <person name="Heo J."/>
            <person name="Kim S.-J."/>
            <person name="Kim J.-S."/>
            <person name="Hong S.-B."/>
            <person name="Kwon S.-W."/>
        </authorList>
    </citation>
    <scope>NUCLEOTIDE SEQUENCE [LARGE SCALE GENOMIC DNA]</scope>
    <source>
        <strain evidence="2 3">2JSPR-7</strain>
    </source>
</reference>
<feature type="compositionally biased region" description="Basic and acidic residues" evidence="1">
    <location>
        <begin position="23"/>
        <end position="34"/>
    </location>
</feature>
<accession>A0A4P6EL20</accession>
<proteinExistence type="predicted"/>
<dbReference type="InterPro" id="IPR050490">
    <property type="entry name" value="Bact_solute-bd_prot1"/>
</dbReference>
<evidence type="ECO:0000256" key="1">
    <source>
        <dbReference type="SAM" id="MobiDB-lite"/>
    </source>
</evidence>
<dbReference type="PANTHER" id="PTHR43649">
    <property type="entry name" value="ARABINOSE-BINDING PROTEIN-RELATED"/>
    <property type="match status" value="1"/>
</dbReference>
<dbReference type="Pfam" id="PF13416">
    <property type="entry name" value="SBP_bac_8"/>
    <property type="match status" value="1"/>
</dbReference>
<dbReference type="KEGG" id="xyl:ET495_09350"/>
<evidence type="ECO:0000313" key="2">
    <source>
        <dbReference type="EMBL" id="QAY63420.1"/>
    </source>
</evidence>
<protein>
    <submittedName>
        <fullName evidence="2">Extracellular solute-binding protein</fullName>
    </submittedName>
</protein>
<feature type="region of interest" description="Disordered" evidence="1">
    <location>
        <begin position="1"/>
        <end position="36"/>
    </location>
</feature>
<dbReference type="Gene3D" id="3.40.190.10">
    <property type="entry name" value="Periplasmic binding protein-like II"/>
    <property type="match status" value="1"/>
</dbReference>
<dbReference type="OrthoDB" id="3226017at2"/>
<dbReference type="InterPro" id="IPR006059">
    <property type="entry name" value="SBP"/>
</dbReference>